<evidence type="ECO:0000256" key="4">
    <source>
        <dbReference type="ARBA" id="ARBA00012925"/>
    </source>
</evidence>
<dbReference type="GO" id="GO:0004089">
    <property type="term" value="F:carbonate dehydratase activity"/>
    <property type="evidence" value="ECO:0007669"/>
    <property type="project" value="UniProtKB-UniRule"/>
</dbReference>
<evidence type="ECO:0000256" key="5">
    <source>
        <dbReference type="ARBA" id="ARBA00022723"/>
    </source>
</evidence>
<accession>A0A2B7Z4B2</accession>
<keyword evidence="6 9" id="KW-0862">Zinc</keyword>
<evidence type="ECO:0000256" key="2">
    <source>
        <dbReference type="ARBA" id="ARBA00002904"/>
    </source>
</evidence>
<comment type="similarity">
    <text evidence="3 9">Belongs to the alpha-carbonic anhydrase family.</text>
</comment>
<name>A0A2B7Z4B2_POLH7</name>
<evidence type="ECO:0000256" key="1">
    <source>
        <dbReference type="ARBA" id="ARBA00001947"/>
    </source>
</evidence>
<feature type="chain" id="PRO_5025085353" description="Carbonic anhydrase" evidence="9">
    <location>
        <begin position="19"/>
        <end position="315"/>
    </location>
</feature>
<dbReference type="EC" id="4.2.1.1" evidence="4 9"/>
<dbReference type="PROSITE" id="PS00162">
    <property type="entry name" value="ALPHA_CA_1"/>
    <property type="match status" value="1"/>
</dbReference>
<evidence type="ECO:0000256" key="8">
    <source>
        <dbReference type="ARBA" id="ARBA00048348"/>
    </source>
</evidence>
<evidence type="ECO:0000313" key="11">
    <source>
        <dbReference type="EMBL" id="PGH27902.1"/>
    </source>
</evidence>
<dbReference type="AlphaFoldDB" id="A0A2B7Z4B2"/>
<reference evidence="11 12" key="1">
    <citation type="submission" date="2017-10" db="EMBL/GenBank/DDBJ databases">
        <title>Comparative genomics in systemic dimorphic fungi from Ajellomycetaceae.</title>
        <authorList>
            <person name="Munoz J.F."/>
            <person name="Mcewen J.G."/>
            <person name="Clay O.K."/>
            <person name="Cuomo C.A."/>
        </authorList>
    </citation>
    <scope>NUCLEOTIDE SEQUENCE [LARGE SCALE GENOMIC DNA]</scope>
    <source>
        <strain evidence="11 12">UAMH7299</strain>
    </source>
</reference>
<comment type="function">
    <text evidence="2 9">Reversible hydration of carbon dioxide.</text>
</comment>
<feature type="signal peptide" evidence="9">
    <location>
        <begin position="1"/>
        <end position="18"/>
    </location>
</feature>
<proteinExistence type="inferred from homology"/>
<dbReference type="OrthoDB" id="429145at2759"/>
<dbReference type="SUPFAM" id="SSF51069">
    <property type="entry name" value="Carbonic anhydrase"/>
    <property type="match status" value="1"/>
</dbReference>
<dbReference type="PROSITE" id="PS51144">
    <property type="entry name" value="ALPHA_CA_2"/>
    <property type="match status" value="1"/>
</dbReference>
<comment type="catalytic activity">
    <reaction evidence="8 9">
        <text>hydrogencarbonate + H(+) = CO2 + H2O</text>
        <dbReference type="Rhea" id="RHEA:10748"/>
        <dbReference type="ChEBI" id="CHEBI:15377"/>
        <dbReference type="ChEBI" id="CHEBI:15378"/>
        <dbReference type="ChEBI" id="CHEBI:16526"/>
        <dbReference type="ChEBI" id="CHEBI:17544"/>
        <dbReference type="EC" id="4.2.1.1"/>
    </reaction>
</comment>
<dbReference type="Pfam" id="PF00194">
    <property type="entry name" value="Carb_anhydrase"/>
    <property type="match status" value="1"/>
</dbReference>
<dbReference type="Gene3D" id="3.10.200.10">
    <property type="entry name" value="Alpha carbonic anhydrase"/>
    <property type="match status" value="1"/>
</dbReference>
<dbReference type="InterPro" id="IPR023561">
    <property type="entry name" value="Carbonic_anhydrase_a-class"/>
</dbReference>
<dbReference type="InterPro" id="IPR018338">
    <property type="entry name" value="Carbonic_anhydrase_a-class_CS"/>
</dbReference>
<dbReference type="PANTHER" id="PTHR18952:SF265">
    <property type="entry name" value="CARBONIC ANHYDRASE"/>
    <property type="match status" value="1"/>
</dbReference>
<dbReference type="STRING" id="1447883.A0A2B7Z4B2"/>
<dbReference type="CDD" id="cd03124">
    <property type="entry name" value="alpha_CA_prokaryotic_like"/>
    <property type="match status" value="1"/>
</dbReference>
<feature type="domain" description="Alpha-carbonic anhydrase" evidence="10">
    <location>
        <begin position="39"/>
        <end position="284"/>
    </location>
</feature>
<evidence type="ECO:0000259" key="10">
    <source>
        <dbReference type="PROSITE" id="PS51144"/>
    </source>
</evidence>
<gene>
    <name evidence="11" type="ORF">AJ80_00452</name>
</gene>
<dbReference type="EMBL" id="PDNA01000003">
    <property type="protein sequence ID" value="PGH27902.1"/>
    <property type="molecule type" value="Genomic_DNA"/>
</dbReference>
<dbReference type="GO" id="GO:0008270">
    <property type="term" value="F:zinc ion binding"/>
    <property type="evidence" value="ECO:0007669"/>
    <property type="project" value="UniProtKB-UniRule"/>
</dbReference>
<comment type="caution">
    <text evidence="11">The sequence shown here is derived from an EMBL/GenBank/DDBJ whole genome shotgun (WGS) entry which is preliminary data.</text>
</comment>
<evidence type="ECO:0000256" key="9">
    <source>
        <dbReference type="RuleBase" id="RU367011"/>
    </source>
</evidence>
<dbReference type="InterPro" id="IPR001148">
    <property type="entry name" value="CA_dom"/>
</dbReference>
<evidence type="ECO:0000256" key="7">
    <source>
        <dbReference type="ARBA" id="ARBA00023239"/>
    </source>
</evidence>
<protein>
    <recommendedName>
        <fullName evidence="4 9">Carbonic anhydrase</fullName>
        <ecNumber evidence="4 9">4.2.1.1</ecNumber>
    </recommendedName>
</protein>
<keyword evidence="7 9" id="KW-0456">Lyase</keyword>
<dbReference type="PANTHER" id="PTHR18952">
    <property type="entry name" value="CARBONIC ANHYDRASE"/>
    <property type="match status" value="1"/>
</dbReference>
<comment type="cofactor">
    <cofactor evidence="1 9">
        <name>Zn(2+)</name>
        <dbReference type="ChEBI" id="CHEBI:29105"/>
    </cofactor>
</comment>
<dbReference type="SMART" id="SM01057">
    <property type="entry name" value="Carb_anhydrase"/>
    <property type="match status" value="1"/>
</dbReference>
<evidence type="ECO:0000313" key="12">
    <source>
        <dbReference type="Proteomes" id="UP000224634"/>
    </source>
</evidence>
<keyword evidence="9" id="KW-0732">Signal</keyword>
<keyword evidence="5 9" id="KW-0479">Metal-binding</keyword>
<dbReference type="Proteomes" id="UP000224634">
    <property type="component" value="Unassembled WGS sequence"/>
</dbReference>
<sequence length="315" mass="33409">MKFLAALLVVLNARLALSSCGHGTVLHPRAAAGEAVELPNFGYGADNGPTNWHGLSADNVLCAAGTNQSPINIDSTIPTEQPGFITMNVAVQDVVFENLGTNVEVVLTGESTIGGRQFALEQFHFHSPSEHLVNGEHFAAEVHLVHVAKDSPEEILVVAMLIEASGTSSVDSFDTLMSNINRIPTPGQTTTVPALDISQLATVANTIPFFNYKGSLTTPPCTEGVTFLVSTKTLPLGVDNFNLLKNVVKGNARFVQRGIPATENVLVSSFRSLPLKVRQESAANASVATTSATERDTVAEAVAAARLRRLTPFHS</sequence>
<organism evidence="11 12">
    <name type="scientific">Polytolypa hystricis (strain UAMH7299)</name>
    <dbReference type="NCBI Taxonomy" id="1447883"/>
    <lineage>
        <taxon>Eukaryota</taxon>
        <taxon>Fungi</taxon>
        <taxon>Dikarya</taxon>
        <taxon>Ascomycota</taxon>
        <taxon>Pezizomycotina</taxon>
        <taxon>Eurotiomycetes</taxon>
        <taxon>Eurotiomycetidae</taxon>
        <taxon>Onygenales</taxon>
        <taxon>Onygenales incertae sedis</taxon>
        <taxon>Polytolypa</taxon>
    </lineage>
</organism>
<evidence type="ECO:0000256" key="6">
    <source>
        <dbReference type="ARBA" id="ARBA00022833"/>
    </source>
</evidence>
<dbReference type="InterPro" id="IPR041891">
    <property type="entry name" value="Alpha_CA_prokaryot-like"/>
</dbReference>
<keyword evidence="12" id="KW-1185">Reference proteome</keyword>
<dbReference type="InterPro" id="IPR036398">
    <property type="entry name" value="CA_dom_sf"/>
</dbReference>
<evidence type="ECO:0000256" key="3">
    <source>
        <dbReference type="ARBA" id="ARBA00010718"/>
    </source>
</evidence>